<evidence type="ECO:0000256" key="2">
    <source>
        <dbReference type="ARBA" id="ARBA00022737"/>
    </source>
</evidence>
<evidence type="ECO:0000256" key="1">
    <source>
        <dbReference type="ARBA" id="ARBA00022574"/>
    </source>
</evidence>
<dbReference type="SUPFAM" id="SSF50978">
    <property type="entry name" value="WD40 repeat-like"/>
    <property type="match status" value="1"/>
</dbReference>
<dbReference type="PROSITE" id="PS50294">
    <property type="entry name" value="WD_REPEATS_REGION"/>
    <property type="match status" value="3"/>
</dbReference>
<reference evidence="4 5" key="1">
    <citation type="submission" date="2014-04" db="EMBL/GenBank/DDBJ databases">
        <authorList>
            <consortium name="DOE Joint Genome Institute"/>
            <person name="Kuo A."/>
            <person name="Girlanda M."/>
            <person name="Perotto S."/>
            <person name="Kohler A."/>
            <person name="Nagy L.G."/>
            <person name="Floudas D."/>
            <person name="Copeland A."/>
            <person name="Barry K.W."/>
            <person name="Cichocki N."/>
            <person name="Veneault-Fourrey C."/>
            <person name="LaButti K."/>
            <person name="Lindquist E.A."/>
            <person name="Lipzen A."/>
            <person name="Lundell T."/>
            <person name="Morin E."/>
            <person name="Murat C."/>
            <person name="Sun H."/>
            <person name="Tunlid A."/>
            <person name="Henrissat B."/>
            <person name="Grigoriev I.V."/>
            <person name="Hibbett D.S."/>
            <person name="Martin F."/>
            <person name="Nordberg H.P."/>
            <person name="Cantor M.N."/>
            <person name="Hua S.X."/>
        </authorList>
    </citation>
    <scope>NUCLEOTIDE SEQUENCE [LARGE SCALE GENOMIC DNA]</scope>
    <source>
        <strain evidence="4 5">MUT 4182</strain>
    </source>
</reference>
<sequence>SDHTIRLWDAEAGSPIGEPLRGHEGWVQSLAFSPDGKTLASGSSDGTICLWDAEAGSPIGEPLRGPKGWVRSVAFSPDGKTLASGSDDATIRLWDAEAGSPIGEPHRGHEGRVWSVAFSPDGKTLTSELNNGTTCLWEYYPHQPLKLISSFSTLISNVLPPHLFRLTIKQQWIMYHDAHIHWLPLEYYRGITGGRVFLADHLVILASCSVTFFDVSQALSLEPLSLLQ</sequence>
<keyword evidence="5" id="KW-1185">Reference proteome</keyword>
<accession>A0A0C3Q3A0</accession>
<feature type="repeat" description="WD" evidence="3">
    <location>
        <begin position="106"/>
        <end position="138"/>
    </location>
</feature>
<feature type="non-terminal residue" evidence="4">
    <location>
        <position position="1"/>
    </location>
</feature>
<gene>
    <name evidence="4" type="ORF">M407DRAFT_85352</name>
</gene>
<dbReference type="InterPro" id="IPR020472">
    <property type="entry name" value="WD40_PAC1"/>
</dbReference>
<dbReference type="Pfam" id="PF00400">
    <property type="entry name" value="WD40"/>
    <property type="match status" value="3"/>
</dbReference>
<dbReference type="InterPro" id="IPR015943">
    <property type="entry name" value="WD40/YVTN_repeat-like_dom_sf"/>
</dbReference>
<protein>
    <submittedName>
        <fullName evidence="4">Uncharacterized protein</fullName>
    </submittedName>
</protein>
<reference evidence="5" key="2">
    <citation type="submission" date="2015-01" db="EMBL/GenBank/DDBJ databases">
        <title>Evolutionary Origins and Diversification of the Mycorrhizal Mutualists.</title>
        <authorList>
            <consortium name="DOE Joint Genome Institute"/>
            <consortium name="Mycorrhizal Genomics Consortium"/>
            <person name="Kohler A."/>
            <person name="Kuo A."/>
            <person name="Nagy L.G."/>
            <person name="Floudas D."/>
            <person name="Copeland A."/>
            <person name="Barry K.W."/>
            <person name="Cichocki N."/>
            <person name="Veneault-Fourrey C."/>
            <person name="LaButti K."/>
            <person name="Lindquist E.A."/>
            <person name="Lipzen A."/>
            <person name="Lundell T."/>
            <person name="Morin E."/>
            <person name="Murat C."/>
            <person name="Riley R."/>
            <person name="Ohm R."/>
            <person name="Sun H."/>
            <person name="Tunlid A."/>
            <person name="Henrissat B."/>
            <person name="Grigoriev I.V."/>
            <person name="Hibbett D.S."/>
            <person name="Martin F."/>
        </authorList>
    </citation>
    <scope>NUCLEOTIDE SEQUENCE [LARGE SCALE GENOMIC DNA]</scope>
    <source>
        <strain evidence="5">MUT 4182</strain>
    </source>
</reference>
<dbReference type="STRING" id="1051891.A0A0C3Q3A0"/>
<dbReference type="PROSITE" id="PS00678">
    <property type="entry name" value="WD_REPEATS_1"/>
    <property type="match status" value="2"/>
</dbReference>
<dbReference type="OrthoDB" id="6262491at2759"/>
<name>A0A0C3Q3A0_9AGAM</name>
<dbReference type="InterPro" id="IPR036322">
    <property type="entry name" value="WD40_repeat_dom_sf"/>
</dbReference>
<dbReference type="HOGENOM" id="CLU_000288_57_19_1"/>
<feature type="repeat" description="WD" evidence="3">
    <location>
        <begin position="1"/>
        <end position="18"/>
    </location>
</feature>
<dbReference type="Proteomes" id="UP000054248">
    <property type="component" value="Unassembled WGS sequence"/>
</dbReference>
<keyword evidence="2" id="KW-0677">Repeat</keyword>
<dbReference type="PRINTS" id="PR00320">
    <property type="entry name" value="GPROTEINBRPT"/>
</dbReference>
<dbReference type="PANTHER" id="PTHR19879:SF9">
    <property type="entry name" value="TRANSCRIPTION INITIATION FACTOR TFIID SUBUNIT 5"/>
    <property type="match status" value="1"/>
</dbReference>
<feature type="repeat" description="WD" evidence="3">
    <location>
        <begin position="20"/>
        <end position="61"/>
    </location>
</feature>
<dbReference type="PANTHER" id="PTHR19879">
    <property type="entry name" value="TRANSCRIPTION INITIATION FACTOR TFIID"/>
    <property type="match status" value="1"/>
</dbReference>
<evidence type="ECO:0000256" key="3">
    <source>
        <dbReference type="PROSITE-ProRule" id="PRU00221"/>
    </source>
</evidence>
<dbReference type="SMART" id="SM00320">
    <property type="entry name" value="WD40"/>
    <property type="match status" value="3"/>
</dbReference>
<feature type="repeat" description="WD" evidence="3">
    <location>
        <begin position="63"/>
        <end position="104"/>
    </location>
</feature>
<dbReference type="PROSITE" id="PS50082">
    <property type="entry name" value="WD_REPEATS_2"/>
    <property type="match status" value="4"/>
</dbReference>
<keyword evidence="1 3" id="KW-0853">WD repeat</keyword>
<dbReference type="AlphaFoldDB" id="A0A0C3Q3A0"/>
<dbReference type="InterPro" id="IPR019775">
    <property type="entry name" value="WD40_repeat_CS"/>
</dbReference>
<evidence type="ECO:0000313" key="5">
    <source>
        <dbReference type="Proteomes" id="UP000054248"/>
    </source>
</evidence>
<dbReference type="InterPro" id="IPR001680">
    <property type="entry name" value="WD40_rpt"/>
</dbReference>
<evidence type="ECO:0000313" key="4">
    <source>
        <dbReference type="EMBL" id="KIO17049.1"/>
    </source>
</evidence>
<organism evidence="4 5">
    <name type="scientific">Tulasnella calospora MUT 4182</name>
    <dbReference type="NCBI Taxonomy" id="1051891"/>
    <lineage>
        <taxon>Eukaryota</taxon>
        <taxon>Fungi</taxon>
        <taxon>Dikarya</taxon>
        <taxon>Basidiomycota</taxon>
        <taxon>Agaricomycotina</taxon>
        <taxon>Agaricomycetes</taxon>
        <taxon>Cantharellales</taxon>
        <taxon>Tulasnellaceae</taxon>
        <taxon>Tulasnella</taxon>
    </lineage>
</organism>
<proteinExistence type="predicted"/>
<dbReference type="EMBL" id="KN823438">
    <property type="protein sequence ID" value="KIO17049.1"/>
    <property type="molecule type" value="Genomic_DNA"/>
</dbReference>
<dbReference type="Gene3D" id="2.130.10.10">
    <property type="entry name" value="YVTN repeat-like/Quinoprotein amine dehydrogenase"/>
    <property type="match status" value="1"/>
</dbReference>
<dbReference type="CDD" id="cd00200">
    <property type="entry name" value="WD40"/>
    <property type="match status" value="1"/>
</dbReference>